<dbReference type="EMBL" id="CP147405">
    <property type="protein sequence ID" value="WXB94988.1"/>
    <property type="molecule type" value="Genomic_DNA"/>
</dbReference>
<evidence type="ECO:0008006" key="3">
    <source>
        <dbReference type="Google" id="ProtNLM"/>
    </source>
</evidence>
<geneLocation type="plasmid" evidence="1 2">
    <name>unnamed1</name>
</geneLocation>
<evidence type="ECO:0000313" key="2">
    <source>
        <dbReference type="Proteomes" id="UP001387364"/>
    </source>
</evidence>
<keyword evidence="2" id="KW-1185">Reference proteome</keyword>
<sequence>MNRKYDWNAVEQFFIDSGYESRVSLKDVSERFNIPYQTVRRYAAAHKWHSKRYRVWIEKEHGMSFEEHLQVLYEEAMNRN</sequence>
<accession>A0ABZ2NB88</accession>
<proteinExistence type="predicted"/>
<organism evidence="1 2">
    <name type="scientific">Bacillus kandeliae</name>
    <dbReference type="NCBI Taxonomy" id="3129297"/>
    <lineage>
        <taxon>Bacteria</taxon>
        <taxon>Bacillati</taxon>
        <taxon>Bacillota</taxon>
        <taxon>Bacilli</taxon>
        <taxon>Bacillales</taxon>
        <taxon>Bacillaceae</taxon>
        <taxon>Bacillus</taxon>
    </lineage>
</organism>
<keyword evidence="1" id="KW-0614">Plasmid</keyword>
<evidence type="ECO:0000313" key="1">
    <source>
        <dbReference type="EMBL" id="WXB94988.1"/>
    </source>
</evidence>
<dbReference type="Proteomes" id="UP001387364">
    <property type="component" value="Plasmid unnamed1"/>
</dbReference>
<protein>
    <recommendedName>
        <fullName evidence="3">HTH psq-type domain-containing protein</fullName>
    </recommendedName>
</protein>
<reference evidence="1 2" key="1">
    <citation type="submission" date="2024-02" db="EMBL/GenBank/DDBJ databases">
        <title>Seven novel Bacillus-like species.</title>
        <authorList>
            <person name="Liu G."/>
        </authorList>
    </citation>
    <scope>NUCLEOTIDE SEQUENCE [LARGE SCALE GENOMIC DNA]</scope>
    <source>
        <strain evidence="1 2">FJAT-52991</strain>
        <plasmid evidence="1 2">unnamed1</plasmid>
    </source>
</reference>
<gene>
    <name evidence="1" type="ORF">WDJ61_18585</name>
</gene>
<dbReference type="RefSeq" id="WP_338754880.1">
    <property type="nucleotide sequence ID" value="NZ_CP147405.1"/>
</dbReference>
<name>A0ABZ2NB88_9BACI</name>